<sequence>MNNLLNGDALAHETKTMLEDAIQQVYGRDELVTGYEPCTENGEFCYKVQVSNPCLESGKECLTITNIQLMTVAYSSRATATDEDDE</sequence>
<evidence type="ECO:0000313" key="2">
    <source>
        <dbReference type="Proteomes" id="UP001570071"/>
    </source>
</evidence>
<name>A0ABV4MRP5_9VIBR</name>
<organism evidence="1 2">
    <name type="scientific">Vibrio pomeroyi</name>
    <dbReference type="NCBI Taxonomy" id="198832"/>
    <lineage>
        <taxon>Bacteria</taxon>
        <taxon>Pseudomonadati</taxon>
        <taxon>Pseudomonadota</taxon>
        <taxon>Gammaproteobacteria</taxon>
        <taxon>Vibrionales</taxon>
        <taxon>Vibrionaceae</taxon>
        <taxon>Vibrio</taxon>
    </lineage>
</organism>
<keyword evidence="2" id="KW-1185">Reference proteome</keyword>
<comment type="caution">
    <text evidence="1">The sequence shown here is derived from an EMBL/GenBank/DDBJ whole genome shotgun (WGS) entry which is preliminary data.</text>
</comment>
<evidence type="ECO:0000313" key="1">
    <source>
        <dbReference type="EMBL" id="MEZ8719786.1"/>
    </source>
</evidence>
<dbReference type="EMBL" id="JBFSSG010000001">
    <property type="protein sequence ID" value="MEZ8719786.1"/>
    <property type="molecule type" value="Genomic_DNA"/>
</dbReference>
<protein>
    <submittedName>
        <fullName evidence="1">Uncharacterized protein</fullName>
    </submittedName>
</protein>
<reference evidence="1 2" key="1">
    <citation type="journal article" date="2024" name="ISME J.">
        <title>Tailless and filamentous prophages are predominant in marine Vibrio.</title>
        <authorList>
            <person name="Steensen K."/>
            <person name="Seneca J."/>
            <person name="Bartlau N."/>
            <person name="Yu X.A."/>
            <person name="Hussain F.A."/>
            <person name="Polz M.F."/>
        </authorList>
    </citation>
    <scope>NUCLEOTIDE SEQUENCE [LARGE SCALE GENOMIC DNA]</scope>
    <source>
        <strain evidence="1 2">10N.239.312.F12</strain>
    </source>
</reference>
<accession>A0ABV4MRP5</accession>
<dbReference type="RefSeq" id="WP_269336609.1">
    <property type="nucleotide sequence ID" value="NZ_JBFSSG010000001.1"/>
</dbReference>
<gene>
    <name evidence="1" type="ORF">AB6D66_01815</name>
</gene>
<dbReference type="Proteomes" id="UP001570071">
    <property type="component" value="Unassembled WGS sequence"/>
</dbReference>
<proteinExistence type="predicted"/>